<evidence type="ECO:0000313" key="2">
    <source>
        <dbReference type="EMBL" id="KAK3766561.1"/>
    </source>
</evidence>
<gene>
    <name evidence="2" type="ORF">RRG08_028679</name>
</gene>
<feature type="region of interest" description="Disordered" evidence="1">
    <location>
        <begin position="219"/>
        <end position="273"/>
    </location>
</feature>
<feature type="region of interest" description="Disordered" evidence="1">
    <location>
        <begin position="140"/>
        <end position="181"/>
    </location>
</feature>
<dbReference type="AlphaFoldDB" id="A0AAE1DDI6"/>
<dbReference type="Proteomes" id="UP001283361">
    <property type="component" value="Unassembled WGS sequence"/>
</dbReference>
<dbReference type="EMBL" id="JAWDGP010004210">
    <property type="protein sequence ID" value="KAK3766561.1"/>
    <property type="molecule type" value="Genomic_DNA"/>
</dbReference>
<evidence type="ECO:0000313" key="3">
    <source>
        <dbReference type="Proteomes" id="UP001283361"/>
    </source>
</evidence>
<organism evidence="2 3">
    <name type="scientific">Elysia crispata</name>
    <name type="common">lettuce slug</name>
    <dbReference type="NCBI Taxonomy" id="231223"/>
    <lineage>
        <taxon>Eukaryota</taxon>
        <taxon>Metazoa</taxon>
        <taxon>Spiralia</taxon>
        <taxon>Lophotrochozoa</taxon>
        <taxon>Mollusca</taxon>
        <taxon>Gastropoda</taxon>
        <taxon>Heterobranchia</taxon>
        <taxon>Euthyneura</taxon>
        <taxon>Panpulmonata</taxon>
        <taxon>Sacoglossa</taxon>
        <taxon>Placobranchoidea</taxon>
        <taxon>Plakobranchidae</taxon>
        <taxon>Elysia</taxon>
    </lineage>
</organism>
<protein>
    <submittedName>
        <fullName evidence="2">Uncharacterized protein</fullName>
    </submittedName>
</protein>
<proteinExistence type="predicted"/>
<feature type="compositionally biased region" description="Gly residues" evidence="1">
    <location>
        <begin position="264"/>
        <end position="273"/>
    </location>
</feature>
<name>A0AAE1DDI6_9GAST</name>
<comment type="caution">
    <text evidence="2">The sequence shown here is derived from an EMBL/GenBank/DDBJ whole genome shotgun (WGS) entry which is preliminary data.</text>
</comment>
<keyword evidence="3" id="KW-1185">Reference proteome</keyword>
<reference evidence="2" key="1">
    <citation type="journal article" date="2023" name="G3 (Bethesda)">
        <title>A reference genome for the long-term kleptoplast-retaining sea slug Elysia crispata morphotype clarki.</title>
        <authorList>
            <person name="Eastman K.E."/>
            <person name="Pendleton A.L."/>
            <person name="Shaikh M.A."/>
            <person name="Suttiyut T."/>
            <person name="Ogas R."/>
            <person name="Tomko P."/>
            <person name="Gavelis G."/>
            <person name="Widhalm J.R."/>
            <person name="Wisecaver J.H."/>
        </authorList>
    </citation>
    <scope>NUCLEOTIDE SEQUENCE</scope>
    <source>
        <strain evidence="2">ECLA1</strain>
    </source>
</reference>
<sequence length="273" mass="30866">MVTLGKDWVETQRTTGWSPWGKTGWKHRGQQDGYLGERLRGGERTENTGENSMVTLRHDWGGNTEENRMVTLGKTEVETQKKTAWLPWRKTGGNTMGKQNDHVEERFGGNTEDNRMVTLGKDWVEKKRTTGWLSWGKTARGREDREHRGKQNDHVGERWEERQGKNRRVNLGKDSGKTQGKNRMVTLGIDWGGNTGENRMVTLGHDWDGNRRKQDGYLGERPWGNAGGGARQGKNRMVTLGKDCEGGGKIENTGENRMATLGEDWGGNTGENR</sequence>
<accession>A0AAE1DDI6</accession>
<feature type="compositionally biased region" description="Basic and acidic residues" evidence="1">
    <location>
        <begin position="242"/>
        <end position="254"/>
    </location>
</feature>
<feature type="compositionally biased region" description="Basic and acidic residues" evidence="1">
    <location>
        <begin position="140"/>
        <end position="164"/>
    </location>
</feature>
<evidence type="ECO:0000256" key="1">
    <source>
        <dbReference type="SAM" id="MobiDB-lite"/>
    </source>
</evidence>